<evidence type="ECO:0000313" key="2">
    <source>
        <dbReference type="EMBL" id="CAE2257960.1"/>
    </source>
</evidence>
<reference evidence="2" key="1">
    <citation type="submission" date="2021-01" db="EMBL/GenBank/DDBJ databases">
        <authorList>
            <person name="Corre E."/>
            <person name="Pelletier E."/>
            <person name="Niang G."/>
            <person name="Scheremetjew M."/>
            <person name="Finn R."/>
            <person name="Kale V."/>
            <person name="Holt S."/>
            <person name="Cochrane G."/>
            <person name="Meng A."/>
            <person name="Brown T."/>
            <person name="Cohen L."/>
        </authorList>
    </citation>
    <scope>NUCLEOTIDE SEQUENCE</scope>
    <source>
        <strain evidence="2">UIO037</strain>
    </source>
</reference>
<protein>
    <submittedName>
        <fullName evidence="2">Uncharacterized protein</fullName>
    </submittedName>
</protein>
<proteinExistence type="predicted"/>
<feature type="signal peptide" evidence="1">
    <location>
        <begin position="1"/>
        <end position="16"/>
    </location>
</feature>
<feature type="chain" id="PRO_5030598678" evidence="1">
    <location>
        <begin position="17"/>
        <end position="114"/>
    </location>
</feature>
<sequence>MMYFTALLALVASCSGYVLPQAAPRAVAARAPSPQALAPELVLHDVASLIAEIVDGEGERVYGAVEAPGWVPIVGGIAAIGTALLPVLLAPGDEAFRGQQEDEKKVKNVFGKRD</sequence>
<evidence type="ECO:0000256" key="1">
    <source>
        <dbReference type="SAM" id="SignalP"/>
    </source>
</evidence>
<dbReference type="EMBL" id="HBKO01034932">
    <property type="protein sequence ID" value="CAE2257960.1"/>
    <property type="molecule type" value="Transcribed_RNA"/>
</dbReference>
<dbReference type="AlphaFoldDB" id="A0A7S4N0J3"/>
<accession>A0A7S4N0J3</accession>
<gene>
    <name evidence="2" type="ORF">CPOL0286_LOCUS15910</name>
</gene>
<name>A0A7S4N0J3_9EUKA</name>
<keyword evidence="1" id="KW-0732">Signal</keyword>
<organism evidence="2">
    <name type="scientific">Prymnesium polylepis</name>
    <dbReference type="NCBI Taxonomy" id="72548"/>
    <lineage>
        <taxon>Eukaryota</taxon>
        <taxon>Haptista</taxon>
        <taxon>Haptophyta</taxon>
        <taxon>Prymnesiophyceae</taxon>
        <taxon>Prymnesiales</taxon>
        <taxon>Prymnesiaceae</taxon>
        <taxon>Prymnesium</taxon>
    </lineage>
</organism>